<comment type="similarity">
    <text evidence="1">Belongs to the DNA mismatch repair MutL/HexB family.</text>
</comment>
<dbReference type="Pfam" id="PF08676">
    <property type="entry name" value="MutL_C"/>
    <property type="match status" value="1"/>
</dbReference>
<protein>
    <recommendedName>
        <fullName evidence="3">MutL C-terminal dimerisation domain-containing protein</fullName>
    </recommendedName>
</protein>
<comment type="caution">
    <text evidence="4">The sequence shown here is derived from an EMBL/GenBank/DDBJ whole genome shotgun (WGS) entry which is preliminary data.</text>
</comment>
<evidence type="ECO:0000259" key="3">
    <source>
        <dbReference type="SMART" id="SM00853"/>
    </source>
</evidence>
<dbReference type="GO" id="GO:0140664">
    <property type="term" value="F:ATP-dependent DNA damage sensor activity"/>
    <property type="evidence" value="ECO:0007669"/>
    <property type="project" value="InterPro"/>
</dbReference>
<dbReference type="GO" id="GO:0005524">
    <property type="term" value="F:ATP binding"/>
    <property type="evidence" value="ECO:0007669"/>
    <property type="project" value="InterPro"/>
</dbReference>
<dbReference type="Proteomes" id="UP001465755">
    <property type="component" value="Unassembled WGS sequence"/>
</dbReference>
<organism evidence="4 5">
    <name type="scientific">Symbiochloris irregularis</name>
    <dbReference type="NCBI Taxonomy" id="706552"/>
    <lineage>
        <taxon>Eukaryota</taxon>
        <taxon>Viridiplantae</taxon>
        <taxon>Chlorophyta</taxon>
        <taxon>core chlorophytes</taxon>
        <taxon>Trebouxiophyceae</taxon>
        <taxon>Trebouxiales</taxon>
        <taxon>Trebouxiaceae</taxon>
        <taxon>Symbiochloris</taxon>
    </lineage>
</organism>
<dbReference type="InterPro" id="IPR038973">
    <property type="entry name" value="MutL/Mlh/Pms-like"/>
</dbReference>
<dbReference type="AlphaFoldDB" id="A0AAW1PVK4"/>
<keyword evidence="5" id="KW-1185">Reference proteome</keyword>
<dbReference type="GO" id="GO:0016887">
    <property type="term" value="F:ATP hydrolysis activity"/>
    <property type="evidence" value="ECO:0007669"/>
    <property type="project" value="InterPro"/>
</dbReference>
<dbReference type="InterPro" id="IPR037198">
    <property type="entry name" value="MutL_C_sf"/>
</dbReference>
<dbReference type="PANTHER" id="PTHR10073:SF47">
    <property type="entry name" value="DNA MISMATCH REPAIR PROTEIN MLH3"/>
    <property type="match status" value="1"/>
</dbReference>
<evidence type="ECO:0000313" key="4">
    <source>
        <dbReference type="EMBL" id="KAK9811992.1"/>
    </source>
</evidence>
<dbReference type="InterPro" id="IPR014790">
    <property type="entry name" value="MutL_C"/>
</dbReference>
<dbReference type="GO" id="GO:0006298">
    <property type="term" value="P:mismatch repair"/>
    <property type="evidence" value="ECO:0007669"/>
    <property type="project" value="InterPro"/>
</dbReference>
<reference evidence="4 5" key="1">
    <citation type="journal article" date="2024" name="Nat. Commun.">
        <title>Phylogenomics reveals the evolutionary origins of lichenization in chlorophyte algae.</title>
        <authorList>
            <person name="Puginier C."/>
            <person name="Libourel C."/>
            <person name="Otte J."/>
            <person name="Skaloud P."/>
            <person name="Haon M."/>
            <person name="Grisel S."/>
            <person name="Petersen M."/>
            <person name="Berrin J.G."/>
            <person name="Delaux P.M."/>
            <person name="Dal Grande F."/>
            <person name="Keller J."/>
        </authorList>
    </citation>
    <scope>NUCLEOTIDE SEQUENCE [LARGE SCALE GENOMIC DNA]</scope>
    <source>
        <strain evidence="4 5">SAG 2036</strain>
    </source>
</reference>
<dbReference type="Gene3D" id="3.30.565.10">
    <property type="entry name" value="Histidine kinase-like ATPase, C-terminal domain"/>
    <property type="match status" value="1"/>
</dbReference>
<gene>
    <name evidence="4" type="ORF">WJX73_006827</name>
</gene>
<evidence type="ECO:0000256" key="2">
    <source>
        <dbReference type="SAM" id="MobiDB-lite"/>
    </source>
</evidence>
<dbReference type="InterPro" id="IPR036890">
    <property type="entry name" value="HATPase_C_sf"/>
</dbReference>
<evidence type="ECO:0000256" key="1">
    <source>
        <dbReference type="ARBA" id="ARBA00006082"/>
    </source>
</evidence>
<dbReference type="Gene3D" id="3.30.1370.100">
    <property type="entry name" value="MutL, C-terminal domain, regulatory subdomain"/>
    <property type="match status" value="1"/>
</dbReference>
<feature type="domain" description="MutL C-terminal dimerisation" evidence="3">
    <location>
        <begin position="503"/>
        <end position="664"/>
    </location>
</feature>
<dbReference type="Gene3D" id="3.30.1540.20">
    <property type="entry name" value="MutL, C-terminal domain, dimerisation subdomain"/>
    <property type="match status" value="1"/>
</dbReference>
<name>A0AAW1PVK4_9CHLO</name>
<dbReference type="GO" id="GO:0032300">
    <property type="term" value="C:mismatch repair complex"/>
    <property type="evidence" value="ECO:0007669"/>
    <property type="project" value="InterPro"/>
</dbReference>
<dbReference type="InterPro" id="IPR042121">
    <property type="entry name" value="MutL_C_regsub"/>
</dbReference>
<dbReference type="SUPFAM" id="SSF55874">
    <property type="entry name" value="ATPase domain of HSP90 chaperone/DNA topoisomerase II/histidine kinase"/>
    <property type="match status" value="1"/>
</dbReference>
<dbReference type="EMBL" id="JALJOQ010000010">
    <property type="protein sequence ID" value="KAK9811992.1"/>
    <property type="molecule type" value="Genomic_DNA"/>
</dbReference>
<feature type="region of interest" description="Disordered" evidence="2">
    <location>
        <begin position="301"/>
        <end position="344"/>
    </location>
</feature>
<proteinExistence type="inferred from homology"/>
<accession>A0AAW1PVK4</accession>
<dbReference type="SUPFAM" id="SSF118116">
    <property type="entry name" value="DNA mismatch repair protein MutL"/>
    <property type="match status" value="1"/>
</dbReference>
<dbReference type="PANTHER" id="PTHR10073">
    <property type="entry name" value="DNA MISMATCH REPAIR PROTEIN MLH, PMS, MUTL"/>
    <property type="match status" value="1"/>
</dbReference>
<dbReference type="SMART" id="SM00853">
    <property type="entry name" value="MutL_C"/>
    <property type="match status" value="1"/>
</dbReference>
<feature type="region of interest" description="Disordered" evidence="2">
    <location>
        <begin position="362"/>
        <end position="403"/>
    </location>
</feature>
<sequence>MAAHDLQRLPAAVSSKIDATSNVSGLAVAIQQCALNSVEAEARSVEIEVDFLQLTAIVVDNGRGIAESDIQLLANPRCTAKSSAQQHQVQQSRTLASIAGMCVLEIASRARGSFETHNKIIRGGFCLNCGLALHQRDRPGTVVTIRDFLYNLPVRRKQLHNNGERQELTLLSRLILKLALQWPSVSFRLMDKTTGQQLLKFSKDKPSETLMQAFGQAAESMPLVAVSDPCAEVALRITTMPQGHRSRDAQHAYVNGRPLASFDPINRHLDGIWKAASCVQAWRSILPSSMLPAPPGGLISTGQTMPASKGGPSRAVQAGQGQERAAGNVAVRKRKRRAPAPAGPMLACMPGWRLTSRKLCANQTSHRDRQEPTKAGAGVQRPHQGLSHAQDESGAPLDDAAPHADPLAEDAEVDLTGARDASADDELDHGDAPAFVGDEGLMLKRRQDMSQLQRALLDWHNPCWAPPTNAAANVPDLDAIGGATCPTLVPEVLTRQQLQQGRALAQIDAKFIAIVTGGVLTIVDQHAADERVKLEQLRHEVLDEQRMPRKPVSILLVPAERLDLDFQQLATLEAHAAKVSGWGWRWQRAPASTAVQSDSSRGGTPHLVLTHVPVLLGRSLGAANLQAFLVHLAGTNGAAGLPPAATVLLNSRACRSALMFNTQLAPSEADSLLTQLKQTRLCFACAHGRPTLDGGHAGTRQHAEIVQKPVVMSFSDRTTLPCGHLSLDPRIEETSVLLIDVYPKDHFLREDGWAGSEISVAIGDGPNVSMKCRPYNFIHPADRPNFSTPQLKELSNMLWNAAVSWMITSKVGASLQPNSYTLIEWNSPTALKLLNKQMKMEQGGQIWIQTCMPQQYSSPQYNHPPKMDPFWKMELPRSSADNLFVMFRLRPNPQDCQKAMRRQHKTNCDLYKAAKAANTAAREAVAAANSAPA</sequence>
<dbReference type="InterPro" id="IPR042120">
    <property type="entry name" value="MutL_C_dimsub"/>
</dbReference>
<evidence type="ECO:0000313" key="5">
    <source>
        <dbReference type="Proteomes" id="UP001465755"/>
    </source>
</evidence>